<keyword evidence="4" id="KW-0268">Exocytosis</keyword>
<evidence type="ECO:0000256" key="1">
    <source>
        <dbReference type="ARBA" id="ARBA00004123"/>
    </source>
</evidence>
<dbReference type="SMART" id="SM00248">
    <property type="entry name" value="ANK"/>
    <property type="match status" value="4"/>
</dbReference>
<evidence type="ECO:0000256" key="11">
    <source>
        <dbReference type="ARBA" id="ARBA00023028"/>
    </source>
</evidence>
<evidence type="ECO:0000256" key="2">
    <source>
        <dbReference type="ARBA" id="ARBA00004175"/>
    </source>
</evidence>
<dbReference type="GO" id="GO:0070531">
    <property type="term" value="C:BRCA1-A complex"/>
    <property type="evidence" value="ECO:0007669"/>
    <property type="project" value="TreeGrafter"/>
</dbReference>
<dbReference type="GO" id="GO:0006887">
    <property type="term" value="P:exocytosis"/>
    <property type="evidence" value="ECO:0007669"/>
    <property type="project" value="UniProtKB-KW"/>
</dbReference>
<dbReference type="OrthoDB" id="341259at2759"/>
<feature type="coiled-coil region" evidence="17">
    <location>
        <begin position="447"/>
        <end position="502"/>
    </location>
</feature>
<keyword evidence="7" id="KW-0800">Toxin</keyword>
<keyword evidence="6" id="KW-0472">Membrane</keyword>
<keyword evidence="13" id="KW-0804">Transcription</keyword>
<keyword evidence="5" id="KW-0964">Secreted</keyword>
<evidence type="ECO:0000256" key="7">
    <source>
        <dbReference type="ARBA" id="ARBA00022656"/>
    </source>
</evidence>
<evidence type="ECO:0000256" key="10">
    <source>
        <dbReference type="ARBA" id="ARBA00023015"/>
    </source>
</evidence>
<dbReference type="PRINTS" id="PR01415">
    <property type="entry name" value="ANKYRIN"/>
</dbReference>
<comment type="subcellular location">
    <subcellularLocation>
        <location evidence="1">Nucleus</location>
    </subcellularLocation>
    <subcellularLocation>
        <location evidence="3">Secreted</location>
    </subcellularLocation>
    <subcellularLocation>
        <location evidence="2">Target cell membrane</location>
    </subcellularLocation>
</comment>
<dbReference type="Proteomes" id="UP000887116">
    <property type="component" value="Unassembled WGS sequence"/>
</dbReference>
<feature type="repeat" description="ANK" evidence="16">
    <location>
        <begin position="106"/>
        <end position="138"/>
    </location>
</feature>
<comment type="caution">
    <text evidence="19">The sequence shown here is derived from an EMBL/GenBank/DDBJ whole genome shotgun (WGS) entry which is preliminary data.</text>
</comment>
<evidence type="ECO:0000256" key="4">
    <source>
        <dbReference type="ARBA" id="ARBA00022483"/>
    </source>
</evidence>
<dbReference type="GO" id="GO:0004842">
    <property type="term" value="F:ubiquitin-protein transferase activity"/>
    <property type="evidence" value="ECO:0007669"/>
    <property type="project" value="TreeGrafter"/>
</dbReference>
<dbReference type="GO" id="GO:0090729">
    <property type="term" value="F:toxin activity"/>
    <property type="evidence" value="ECO:0007669"/>
    <property type="project" value="UniProtKB-KW"/>
</dbReference>
<evidence type="ECO:0000256" key="3">
    <source>
        <dbReference type="ARBA" id="ARBA00004613"/>
    </source>
</evidence>
<dbReference type="Pfam" id="PF12796">
    <property type="entry name" value="Ank_2"/>
    <property type="match status" value="2"/>
</dbReference>
<evidence type="ECO:0000256" key="9">
    <source>
        <dbReference type="ARBA" id="ARBA00022737"/>
    </source>
</evidence>
<evidence type="ECO:0000256" key="15">
    <source>
        <dbReference type="ARBA" id="ARBA00023298"/>
    </source>
</evidence>
<keyword evidence="6" id="KW-1052">Target cell membrane</keyword>
<feature type="repeat" description="ANK" evidence="16">
    <location>
        <begin position="40"/>
        <end position="72"/>
    </location>
</feature>
<feature type="region of interest" description="Disordered" evidence="18">
    <location>
        <begin position="264"/>
        <end position="283"/>
    </location>
</feature>
<keyword evidence="9" id="KW-0677">Repeat</keyword>
<gene>
    <name evidence="19" type="primary">GABPB2</name>
    <name evidence="19" type="ORF">TNCT_419691</name>
</gene>
<dbReference type="Gene3D" id="1.25.40.20">
    <property type="entry name" value="Ankyrin repeat-containing domain"/>
    <property type="match status" value="1"/>
</dbReference>
<keyword evidence="12 16" id="KW-0040">ANK repeat</keyword>
<name>A0A8X6I4K7_TRICU</name>
<dbReference type="PANTHER" id="PTHR24171">
    <property type="entry name" value="ANKYRIN REPEAT DOMAIN-CONTAINING PROTEIN 39-RELATED"/>
    <property type="match status" value="1"/>
</dbReference>
<dbReference type="FunFam" id="1.25.40.20:FF:000025">
    <property type="entry name" value="GA-binding protein subunit beta-1 isoform X1"/>
    <property type="match status" value="1"/>
</dbReference>
<dbReference type="GO" id="GO:0044231">
    <property type="term" value="C:host cell presynaptic membrane"/>
    <property type="evidence" value="ECO:0007669"/>
    <property type="project" value="UniProtKB-KW"/>
</dbReference>
<proteinExistence type="predicted"/>
<dbReference type="SUPFAM" id="SSF48403">
    <property type="entry name" value="Ankyrin repeat"/>
    <property type="match status" value="1"/>
</dbReference>
<dbReference type="GO" id="GO:0044218">
    <property type="term" value="C:other organism cell membrane"/>
    <property type="evidence" value="ECO:0007669"/>
    <property type="project" value="UniProtKB-KW"/>
</dbReference>
<sequence>MTDMSLVDLGKRLLESAKLGDTDEVRILMTNGAPFTTDWLGTSPLHMAAQYGHIETAEVLLRGGISRDARTKVDRTPLHLASQEGHVDIVKLLISHGAEVDARDMLRMTPLHWAVEHNNFYVVQFLLKHGADVNAISKFDKTPLDIAKDNQHTHLIELLTKHAADSSRIKQYLQPKAKIIQITQPSVNSTTQAVNSTVPLLIKTEAIHRTLSHSVQTASPLISAASSTKINPSISVNTAKTSSGKPVVLRANLANIQKSVAASTSVRATSSSDSEESESTDPGCTNVLATLAALAEATSPNSSLSTADAMQWLEMHGITMLPSDNSTIVASALEGGQTVSLTEAGKLALTWVKEHQNLSNSSTNVSSTTNEKNGNSSTNSQNSATNQKVITIVADQARIPSIISSPQTPIVVLSSPSVSTTDSSPATKRIKLSSVKEVPKELTNGNLLNLRASVSSEEDEKLKLKEELERIKKEADLYKKQLIQKVHEAEEYKKQLENMKVQPSVTE</sequence>
<evidence type="ECO:0000256" key="12">
    <source>
        <dbReference type="ARBA" id="ARBA00023043"/>
    </source>
</evidence>
<dbReference type="AlphaFoldDB" id="A0A8X6I4K7"/>
<accession>A0A8X6I4K7</accession>
<dbReference type="GO" id="GO:0031436">
    <property type="term" value="C:BRCA1-BARD1 complex"/>
    <property type="evidence" value="ECO:0007669"/>
    <property type="project" value="TreeGrafter"/>
</dbReference>
<evidence type="ECO:0000256" key="17">
    <source>
        <dbReference type="SAM" id="Coils"/>
    </source>
</evidence>
<evidence type="ECO:0000256" key="6">
    <source>
        <dbReference type="ARBA" id="ARBA00022537"/>
    </source>
</evidence>
<dbReference type="InterPro" id="IPR036770">
    <property type="entry name" value="Ankyrin_rpt-contain_sf"/>
</dbReference>
<evidence type="ECO:0000256" key="14">
    <source>
        <dbReference type="ARBA" id="ARBA00023242"/>
    </source>
</evidence>
<dbReference type="EMBL" id="BMAO01009941">
    <property type="protein sequence ID" value="GFR34130.1"/>
    <property type="molecule type" value="Genomic_DNA"/>
</dbReference>
<keyword evidence="20" id="KW-1185">Reference proteome</keyword>
<protein>
    <submittedName>
        <fullName evidence="19">GA-binding protein subunit beta-2</fullName>
    </submittedName>
</protein>
<evidence type="ECO:0000256" key="5">
    <source>
        <dbReference type="ARBA" id="ARBA00022525"/>
    </source>
</evidence>
<keyword evidence="8" id="KW-0528">Neurotoxin</keyword>
<feature type="compositionally biased region" description="Low complexity" evidence="18">
    <location>
        <begin position="359"/>
        <end position="383"/>
    </location>
</feature>
<evidence type="ECO:0000256" key="16">
    <source>
        <dbReference type="PROSITE-ProRule" id="PRU00023"/>
    </source>
</evidence>
<evidence type="ECO:0000313" key="20">
    <source>
        <dbReference type="Proteomes" id="UP000887116"/>
    </source>
</evidence>
<dbReference type="InterPro" id="IPR002110">
    <property type="entry name" value="Ankyrin_rpt"/>
</dbReference>
<keyword evidence="17" id="KW-0175">Coiled coil</keyword>
<dbReference type="GO" id="GO:0085020">
    <property type="term" value="P:protein K6-linked ubiquitination"/>
    <property type="evidence" value="ECO:0007669"/>
    <property type="project" value="TreeGrafter"/>
</dbReference>
<evidence type="ECO:0000256" key="18">
    <source>
        <dbReference type="SAM" id="MobiDB-lite"/>
    </source>
</evidence>
<organism evidence="19 20">
    <name type="scientific">Trichonephila clavata</name>
    <name type="common">Joro spider</name>
    <name type="synonym">Nephila clavata</name>
    <dbReference type="NCBI Taxonomy" id="2740835"/>
    <lineage>
        <taxon>Eukaryota</taxon>
        <taxon>Metazoa</taxon>
        <taxon>Ecdysozoa</taxon>
        <taxon>Arthropoda</taxon>
        <taxon>Chelicerata</taxon>
        <taxon>Arachnida</taxon>
        <taxon>Araneae</taxon>
        <taxon>Araneomorphae</taxon>
        <taxon>Entelegynae</taxon>
        <taxon>Araneoidea</taxon>
        <taxon>Nephilidae</taxon>
        <taxon>Trichonephila</taxon>
    </lineage>
</organism>
<dbReference type="GO" id="GO:0005576">
    <property type="term" value="C:extracellular region"/>
    <property type="evidence" value="ECO:0007669"/>
    <property type="project" value="UniProtKB-SubCell"/>
</dbReference>
<keyword evidence="10" id="KW-0805">Transcription regulation</keyword>
<keyword evidence="14" id="KW-0539">Nucleus</keyword>
<feature type="repeat" description="ANK" evidence="16">
    <location>
        <begin position="73"/>
        <end position="105"/>
    </location>
</feature>
<dbReference type="PROSITE" id="PS50088">
    <property type="entry name" value="ANK_REPEAT"/>
    <property type="match status" value="3"/>
</dbReference>
<evidence type="ECO:0000313" key="19">
    <source>
        <dbReference type="EMBL" id="GFR34130.1"/>
    </source>
</evidence>
<feature type="region of interest" description="Disordered" evidence="18">
    <location>
        <begin position="358"/>
        <end position="383"/>
    </location>
</feature>
<keyword evidence="15" id="KW-1053">Target membrane</keyword>
<reference evidence="19" key="1">
    <citation type="submission" date="2020-07" db="EMBL/GenBank/DDBJ databases">
        <title>Multicomponent nature underlies the extraordinary mechanical properties of spider dragline silk.</title>
        <authorList>
            <person name="Kono N."/>
            <person name="Nakamura H."/>
            <person name="Mori M."/>
            <person name="Yoshida Y."/>
            <person name="Ohtoshi R."/>
            <person name="Malay A.D."/>
            <person name="Moran D.A.P."/>
            <person name="Tomita M."/>
            <person name="Numata K."/>
            <person name="Arakawa K."/>
        </authorList>
    </citation>
    <scope>NUCLEOTIDE SEQUENCE</scope>
</reference>
<dbReference type="PROSITE" id="PS50297">
    <property type="entry name" value="ANK_REP_REGION"/>
    <property type="match status" value="3"/>
</dbReference>
<evidence type="ECO:0000256" key="8">
    <source>
        <dbReference type="ARBA" id="ARBA00022699"/>
    </source>
</evidence>
<keyword evidence="11" id="KW-0638">Presynaptic neurotoxin</keyword>
<evidence type="ECO:0000256" key="13">
    <source>
        <dbReference type="ARBA" id="ARBA00023163"/>
    </source>
</evidence>